<evidence type="ECO:0000259" key="13">
    <source>
        <dbReference type="PROSITE" id="PS50089"/>
    </source>
</evidence>
<evidence type="ECO:0000256" key="10">
    <source>
        <dbReference type="PROSITE-ProRule" id="PRU00175"/>
    </source>
</evidence>
<keyword evidence="2 9" id="KW-0813">Transport</keyword>
<gene>
    <name evidence="14" type="ORF">K470DRAFT_244745</name>
</gene>
<keyword evidence="5" id="KW-0862">Zinc</keyword>
<sequence>MALTSWKAFRFFDVSQIKLPSEVSLEQSNVSCVVPGENEIITGSPDGTVQLLDQNFQLSRTWKAHDANLTHAKQITDTPYLVTLAEDLLHEPELKVWDLKTTEKKSKLPKCLCTITVQNGRKSFPVTSFAVTSDITEMAIGFGNGAVTVVRGDFIHDRGTKQRTVFESEEPITGLEFREASTTALYIATTAHIRALVVAGNKQGAPARTLDNHGCAIGCMTLEPQSNDIVVAREDAIYSYSLRGKVASYAYEGAKKLVGVHKDYVLVASPPKSNNMASAALRAFGGTQAETILNSTTFTILNTDLKFVAHSETLSSEVNTIFSMWGDIFVLTVDGKLLRHHEKLFKQKMDILSHRNLFVLAISLAQKYQVDASQQSAIFRRYGDYLYQKGDYDTAMQQYLRAIDNTEPSQIIRKYLDNQHLGNLVDYLEALHEEGKASSDHTTLLLNCYAKLKDSTKLEEFIHQPGELKFDLDTAITMCRQGGYYEQAAFLARRHEEHGLVVDIMVEDLKWYAEAVAYIMRLDPADAFQSLMKFGTVLLEHRPAETTRLYIDHFTGQYRPKKDAIIMQETSAETADANGASKGFGTAAKSAVQNLVSFIPLPGMAVAATPVSEQQTTQVVETVSEEFVEYNVPKPRLAFASFIDHADEFIEFLEALISSDHVGEKAELRTTLFEMYLHKAGETKAEEKTEWERKAKQLIAENDVPIDTSSVLLLSDLEKFREGTILVSERRGLKYDVFRSYTAARDTKGAIKALHKYGSEEPQLYAAALAYFTSSPDILKEAGDEVEKVLTKIDEDGLMAPLQVIQTLSVTPVATMGLVKRYLSTVVQREQDEIAANRRLVDSYRKDTTTKLGEIEELSTTPVSFSSTRCSTCGMTLDLPTVHFLCKHSYHQRCLNVADERDVDEIECPICAPKNAIVRQVKKAQEESASRHDLFEDDLQRSKDRFGTVSEWFGRGIVGGRVE</sequence>
<comment type="subcellular location">
    <subcellularLocation>
        <location evidence="8">Endomembrane system</location>
        <topology evidence="8">Peripheral membrane protein</topology>
        <orientation evidence="8">Cytoplasmic side</orientation>
    </subcellularLocation>
    <subcellularLocation>
        <location evidence="9">Vacuole membrane</location>
        <topology evidence="9">Peripheral membrane protein</topology>
        <orientation evidence="9">Cytoplasmic side</orientation>
    </subcellularLocation>
</comment>
<evidence type="ECO:0000313" key="14">
    <source>
        <dbReference type="EMBL" id="KAF2861743.1"/>
    </source>
</evidence>
<dbReference type="OrthoDB" id="26184at2759"/>
<dbReference type="PROSITE" id="PS50005">
    <property type="entry name" value="TPR"/>
    <property type="match status" value="1"/>
</dbReference>
<comment type="subunit">
    <text evidence="9">Component of the homotypic vacuole fusion and vacuole protein sorting (HOPS) complex. Component of the class C core vacuole/endosome tethering (CORVET) complex.</text>
</comment>
<dbReference type="PROSITE" id="PS50089">
    <property type="entry name" value="ZF_RING_2"/>
    <property type="match status" value="1"/>
</dbReference>
<dbReference type="InterPro" id="IPR024763">
    <property type="entry name" value="VPS11_C"/>
</dbReference>
<evidence type="ECO:0000256" key="1">
    <source>
        <dbReference type="ARBA" id="ARBA00007070"/>
    </source>
</evidence>
<evidence type="ECO:0000256" key="5">
    <source>
        <dbReference type="ARBA" id="ARBA00022833"/>
    </source>
</evidence>
<dbReference type="Pfam" id="PF17122">
    <property type="entry name" value="zf-C3H2C3"/>
    <property type="match status" value="1"/>
</dbReference>
<evidence type="ECO:0000256" key="3">
    <source>
        <dbReference type="ARBA" id="ARBA00022723"/>
    </source>
</evidence>
<keyword evidence="9" id="KW-0808">Transferase</keyword>
<reference evidence="14" key="1">
    <citation type="journal article" date="2020" name="Stud. Mycol.">
        <title>101 Dothideomycetes genomes: a test case for predicting lifestyles and emergence of pathogens.</title>
        <authorList>
            <person name="Haridas S."/>
            <person name="Albert R."/>
            <person name="Binder M."/>
            <person name="Bloem J."/>
            <person name="Labutti K."/>
            <person name="Salamov A."/>
            <person name="Andreopoulos B."/>
            <person name="Baker S."/>
            <person name="Barry K."/>
            <person name="Bills G."/>
            <person name="Bluhm B."/>
            <person name="Cannon C."/>
            <person name="Castanera R."/>
            <person name="Culley D."/>
            <person name="Daum C."/>
            <person name="Ezra D."/>
            <person name="Gonzalez J."/>
            <person name="Henrissat B."/>
            <person name="Kuo A."/>
            <person name="Liang C."/>
            <person name="Lipzen A."/>
            <person name="Lutzoni F."/>
            <person name="Magnuson J."/>
            <person name="Mondo S."/>
            <person name="Nolan M."/>
            <person name="Ohm R."/>
            <person name="Pangilinan J."/>
            <person name="Park H.-J."/>
            <person name="Ramirez L."/>
            <person name="Alfaro M."/>
            <person name="Sun H."/>
            <person name="Tritt A."/>
            <person name="Yoshinaga Y."/>
            <person name="Zwiers L.-H."/>
            <person name="Turgeon B."/>
            <person name="Goodwin S."/>
            <person name="Spatafora J."/>
            <person name="Crous P."/>
            <person name="Grigoriev I."/>
        </authorList>
    </citation>
    <scope>NUCLEOTIDE SEQUENCE</scope>
    <source>
        <strain evidence="14">CBS 480.64</strain>
    </source>
</reference>
<comment type="similarity">
    <text evidence="1 9">Belongs to the VPS11 family.</text>
</comment>
<keyword evidence="3" id="KW-0479">Metal-binding</keyword>
<accession>A0A6A7C2Z5</accession>
<dbReference type="InterPro" id="IPR015943">
    <property type="entry name" value="WD40/YVTN_repeat-like_dom_sf"/>
</dbReference>
<comment type="catalytic activity">
    <reaction evidence="9">
        <text>S-ubiquitinyl-[E2 ubiquitin-conjugating enzyme]-L-cysteine + [acceptor protein]-L-lysine = [E2 ubiquitin-conjugating enzyme]-L-cysteine + N(6)-ubiquitinyl-[acceptor protein]-L-lysine.</text>
        <dbReference type="EC" id="2.3.2.27"/>
    </reaction>
</comment>
<dbReference type="GO" id="GO:0007033">
    <property type="term" value="P:vacuole organization"/>
    <property type="evidence" value="ECO:0007669"/>
    <property type="project" value="TreeGrafter"/>
</dbReference>
<dbReference type="GO" id="GO:0008270">
    <property type="term" value="F:zinc ion binding"/>
    <property type="evidence" value="ECO:0007669"/>
    <property type="project" value="UniProtKB-KW"/>
</dbReference>
<evidence type="ECO:0000256" key="12">
    <source>
        <dbReference type="PROSITE-ProRule" id="PRU01006"/>
    </source>
</evidence>
<dbReference type="SUPFAM" id="SSF48371">
    <property type="entry name" value="ARM repeat"/>
    <property type="match status" value="1"/>
</dbReference>
<dbReference type="InterPro" id="IPR016024">
    <property type="entry name" value="ARM-type_fold"/>
</dbReference>
<dbReference type="Proteomes" id="UP000799421">
    <property type="component" value="Unassembled WGS sequence"/>
</dbReference>
<keyword evidence="6 9" id="KW-0653">Protein transport</keyword>
<dbReference type="GO" id="GO:0030674">
    <property type="term" value="F:protein-macromolecule adaptor activity"/>
    <property type="evidence" value="ECO:0007669"/>
    <property type="project" value="TreeGrafter"/>
</dbReference>
<keyword evidence="4 10" id="KW-0863">Zinc-finger</keyword>
<dbReference type="GO" id="GO:0048284">
    <property type="term" value="P:organelle fusion"/>
    <property type="evidence" value="ECO:0007669"/>
    <property type="project" value="TreeGrafter"/>
</dbReference>
<dbReference type="EC" id="2.3.2.27" evidence="9"/>
<dbReference type="Pfam" id="PF12451">
    <property type="entry name" value="VPS11_C"/>
    <property type="match status" value="1"/>
</dbReference>
<feature type="domain" description="RING-type" evidence="13">
    <location>
        <begin position="870"/>
        <end position="911"/>
    </location>
</feature>
<dbReference type="InterPro" id="IPR011990">
    <property type="entry name" value="TPR-like_helical_dom_sf"/>
</dbReference>
<dbReference type="InterPro" id="IPR000547">
    <property type="entry name" value="Clathrin_H-chain/VPS_repeat"/>
</dbReference>
<dbReference type="GO" id="GO:0000329">
    <property type="term" value="C:fungal-type vacuole membrane"/>
    <property type="evidence" value="ECO:0007669"/>
    <property type="project" value="UniProtKB-UniRule"/>
</dbReference>
<keyword evidence="7 9" id="KW-0472">Membrane</keyword>
<dbReference type="CDD" id="cd16688">
    <property type="entry name" value="RING-H2_Vps11"/>
    <property type="match status" value="1"/>
</dbReference>
<dbReference type="Pfam" id="PF23356">
    <property type="entry name" value="TPR_PEP5_VPS11"/>
    <property type="match status" value="2"/>
</dbReference>
<dbReference type="InterPro" id="IPR019734">
    <property type="entry name" value="TPR_rpt"/>
</dbReference>
<evidence type="ECO:0000256" key="2">
    <source>
        <dbReference type="ARBA" id="ARBA00022448"/>
    </source>
</evidence>
<dbReference type="Gene3D" id="1.25.40.10">
    <property type="entry name" value="Tetratricopeptide repeat domain"/>
    <property type="match status" value="1"/>
</dbReference>
<keyword evidence="9" id="KW-0833">Ubl conjugation pathway</keyword>
<evidence type="ECO:0000256" key="9">
    <source>
        <dbReference type="PIRNR" id="PIRNR007860"/>
    </source>
</evidence>
<evidence type="ECO:0000256" key="8">
    <source>
        <dbReference type="ARBA" id="ARBA00029433"/>
    </source>
</evidence>
<keyword evidence="9" id="KW-0926">Vacuole</keyword>
<organism evidence="14 15">
    <name type="scientific">Piedraia hortae CBS 480.64</name>
    <dbReference type="NCBI Taxonomy" id="1314780"/>
    <lineage>
        <taxon>Eukaryota</taxon>
        <taxon>Fungi</taxon>
        <taxon>Dikarya</taxon>
        <taxon>Ascomycota</taxon>
        <taxon>Pezizomycotina</taxon>
        <taxon>Dothideomycetes</taxon>
        <taxon>Dothideomycetidae</taxon>
        <taxon>Capnodiales</taxon>
        <taxon>Piedraiaceae</taxon>
        <taxon>Piedraia</taxon>
    </lineage>
</organism>
<feature type="repeat" description="TPR" evidence="11">
    <location>
        <begin position="376"/>
        <end position="409"/>
    </location>
</feature>
<dbReference type="GO" id="GO:0033263">
    <property type="term" value="C:CORVET complex"/>
    <property type="evidence" value="ECO:0007669"/>
    <property type="project" value="UniProtKB-UniRule"/>
</dbReference>
<feature type="repeat" description="CHCR" evidence="12">
    <location>
        <begin position="399"/>
        <end position="544"/>
    </location>
</feature>
<dbReference type="PROSITE" id="PS50236">
    <property type="entry name" value="CHCR"/>
    <property type="match status" value="1"/>
</dbReference>
<evidence type="ECO:0000256" key="4">
    <source>
        <dbReference type="ARBA" id="ARBA00022771"/>
    </source>
</evidence>
<dbReference type="InterPro" id="IPR057307">
    <property type="entry name" value="PEP5_VPS11_N"/>
</dbReference>
<dbReference type="AlphaFoldDB" id="A0A6A7C2Z5"/>
<dbReference type="GO" id="GO:0006904">
    <property type="term" value="P:vesicle docking involved in exocytosis"/>
    <property type="evidence" value="ECO:0007669"/>
    <property type="project" value="TreeGrafter"/>
</dbReference>
<dbReference type="InterPro" id="IPR001841">
    <property type="entry name" value="Znf_RING"/>
</dbReference>
<evidence type="ECO:0000256" key="6">
    <source>
        <dbReference type="ARBA" id="ARBA00022927"/>
    </source>
</evidence>
<dbReference type="GO" id="GO:0006886">
    <property type="term" value="P:intracellular protein transport"/>
    <property type="evidence" value="ECO:0007669"/>
    <property type="project" value="UniProtKB-UniRule"/>
</dbReference>
<dbReference type="GO" id="GO:0007032">
    <property type="term" value="P:endosome organization"/>
    <property type="evidence" value="ECO:0007669"/>
    <property type="project" value="TreeGrafter"/>
</dbReference>
<dbReference type="PIRSF" id="PIRSF007860">
    <property type="entry name" value="VPS11"/>
    <property type="match status" value="1"/>
</dbReference>
<keyword evidence="11" id="KW-0802">TPR repeat</keyword>
<evidence type="ECO:0000256" key="7">
    <source>
        <dbReference type="ARBA" id="ARBA00023136"/>
    </source>
</evidence>
<dbReference type="PANTHER" id="PTHR23323">
    <property type="entry name" value="VACUOLAR PROTEIN SORTING-ASSOCIATED PROTEIN"/>
    <property type="match status" value="1"/>
</dbReference>
<dbReference type="FunFam" id="1.25.40.10:FF:000440">
    <property type="entry name" value="E3 ubiquitin-protein ligase PEP5"/>
    <property type="match status" value="1"/>
</dbReference>
<evidence type="ECO:0000256" key="11">
    <source>
        <dbReference type="PROSITE-ProRule" id="PRU00339"/>
    </source>
</evidence>
<evidence type="ECO:0000313" key="15">
    <source>
        <dbReference type="Proteomes" id="UP000799421"/>
    </source>
</evidence>
<dbReference type="GO" id="GO:0030897">
    <property type="term" value="C:HOPS complex"/>
    <property type="evidence" value="ECO:0007669"/>
    <property type="project" value="UniProtKB-UniRule"/>
</dbReference>
<dbReference type="InterPro" id="IPR016528">
    <property type="entry name" value="VPS11"/>
</dbReference>
<protein>
    <recommendedName>
        <fullName evidence="9">E3 ubiquitin-protein ligase PEP5</fullName>
        <ecNumber evidence="9">2.3.2.27</ecNumber>
    </recommendedName>
</protein>
<dbReference type="Pfam" id="PF23341">
    <property type="entry name" value="PEP5_VPS11_N"/>
    <property type="match status" value="1"/>
</dbReference>
<dbReference type="SUPFAM" id="SSF50978">
    <property type="entry name" value="WD40 repeat-like"/>
    <property type="match status" value="1"/>
</dbReference>
<dbReference type="GO" id="GO:0061630">
    <property type="term" value="F:ubiquitin protein ligase activity"/>
    <property type="evidence" value="ECO:0007669"/>
    <property type="project" value="UniProtKB-EC"/>
</dbReference>
<proteinExistence type="inferred from homology"/>
<name>A0A6A7C2Z5_9PEZI</name>
<dbReference type="InterPro" id="IPR057308">
    <property type="entry name" value="CHCR_PEP5_VPS11"/>
</dbReference>
<dbReference type="EMBL" id="MU005970">
    <property type="protein sequence ID" value="KAF2861743.1"/>
    <property type="molecule type" value="Genomic_DNA"/>
</dbReference>
<dbReference type="InterPro" id="IPR036322">
    <property type="entry name" value="WD40_repeat_dom_sf"/>
</dbReference>
<dbReference type="Gene3D" id="2.130.10.10">
    <property type="entry name" value="YVTN repeat-like/Quinoprotein amine dehydrogenase"/>
    <property type="match status" value="1"/>
</dbReference>
<keyword evidence="15" id="KW-1185">Reference proteome</keyword>
<dbReference type="PANTHER" id="PTHR23323:SF24">
    <property type="entry name" value="VACUOLAR PROTEIN SORTING-ASSOCIATED PROTEIN 11 HOMOLOG"/>
    <property type="match status" value="1"/>
</dbReference>